<sequence length="60" mass="6710">MQTLRPLKNGPFYAKSRKTKILTTGIHGVFRGLKFESDAELAQKGAFFKGLTLRLGPRNC</sequence>
<name>A0A445N2F7_9BACT</name>
<evidence type="ECO:0000313" key="1">
    <source>
        <dbReference type="EMBL" id="SPD75887.1"/>
    </source>
</evidence>
<reference evidence="1" key="1">
    <citation type="submission" date="2018-01" db="EMBL/GenBank/DDBJ databases">
        <authorList>
            <person name="Regsiter A."/>
            <person name="William W."/>
        </authorList>
    </citation>
    <scope>NUCLEOTIDE SEQUENCE</scope>
    <source>
        <strain evidence="1">TRIP AH-1</strain>
    </source>
</reference>
<dbReference type="EMBL" id="OJIN01000223">
    <property type="protein sequence ID" value="SPD75887.1"/>
    <property type="molecule type" value="Genomic_DNA"/>
</dbReference>
<proteinExistence type="predicted"/>
<dbReference type="AlphaFoldDB" id="A0A445N2F7"/>
<protein>
    <submittedName>
        <fullName evidence="1">Uncharacterized protein</fullName>
    </submittedName>
</protein>
<accession>A0A445N2F7</accession>
<organism evidence="1">
    <name type="scientific">uncultured Desulfobacterium sp</name>
    <dbReference type="NCBI Taxonomy" id="201089"/>
    <lineage>
        <taxon>Bacteria</taxon>
        <taxon>Pseudomonadati</taxon>
        <taxon>Thermodesulfobacteriota</taxon>
        <taxon>Desulfobacteria</taxon>
        <taxon>Desulfobacterales</taxon>
        <taxon>Desulfobacteriaceae</taxon>
        <taxon>Desulfobacterium</taxon>
        <taxon>environmental samples</taxon>
    </lineage>
</organism>
<gene>
    <name evidence="1" type="ORF">PITCH_A780017</name>
</gene>